<comment type="caution">
    <text evidence="1">The sequence shown here is derived from an EMBL/GenBank/DDBJ whole genome shotgun (WGS) entry which is preliminary data.</text>
</comment>
<name>A0ABX0SIL8_9ACTN</name>
<organism evidence="1 2">
    <name type="scientific">Brooklawnia cerclae</name>
    <dbReference type="NCBI Taxonomy" id="349934"/>
    <lineage>
        <taxon>Bacteria</taxon>
        <taxon>Bacillati</taxon>
        <taxon>Actinomycetota</taxon>
        <taxon>Actinomycetes</taxon>
        <taxon>Propionibacteriales</taxon>
        <taxon>Propionibacteriaceae</taxon>
        <taxon>Brooklawnia</taxon>
    </lineage>
</organism>
<protein>
    <recommendedName>
        <fullName evidence="3">PIN domain-containing protein</fullName>
    </recommendedName>
</protein>
<evidence type="ECO:0000313" key="1">
    <source>
        <dbReference type="EMBL" id="NIH56486.1"/>
    </source>
</evidence>
<dbReference type="Proteomes" id="UP000749311">
    <property type="component" value="Unassembled WGS sequence"/>
</dbReference>
<evidence type="ECO:0000313" key="2">
    <source>
        <dbReference type="Proteomes" id="UP000749311"/>
    </source>
</evidence>
<dbReference type="EMBL" id="JAAMOZ010000001">
    <property type="protein sequence ID" value="NIH56486.1"/>
    <property type="molecule type" value="Genomic_DNA"/>
</dbReference>
<evidence type="ECO:0008006" key="3">
    <source>
        <dbReference type="Google" id="ProtNLM"/>
    </source>
</evidence>
<sequence>MAHRHLRRPVALLASFHQHPRCRFWPDSVSYSHIDLDRVRAHRQVTDAYLVGLAAHHDAKVATFDADLAAEHPERTVLLSS</sequence>
<reference evidence="1 2" key="1">
    <citation type="submission" date="2020-02" db="EMBL/GenBank/DDBJ databases">
        <title>Sequencing the genomes of 1000 actinobacteria strains.</title>
        <authorList>
            <person name="Klenk H.-P."/>
        </authorList>
    </citation>
    <scope>NUCLEOTIDE SEQUENCE [LARGE SCALE GENOMIC DNA]</scope>
    <source>
        <strain evidence="1 2">DSM 19609</strain>
    </source>
</reference>
<accession>A0ABX0SIL8</accession>
<gene>
    <name evidence="1" type="ORF">FB473_001131</name>
</gene>
<dbReference type="InterPro" id="IPR029060">
    <property type="entry name" value="PIN-like_dom_sf"/>
</dbReference>
<keyword evidence="2" id="KW-1185">Reference proteome</keyword>
<dbReference type="SUPFAM" id="SSF88723">
    <property type="entry name" value="PIN domain-like"/>
    <property type="match status" value="1"/>
</dbReference>
<proteinExistence type="predicted"/>
<dbReference type="RefSeq" id="WP_167165494.1">
    <property type="nucleotide sequence ID" value="NZ_BAAAOO010000015.1"/>
</dbReference>